<dbReference type="AlphaFoldDB" id="A0AAV5NY57"/>
<dbReference type="RefSeq" id="WP_126609096.1">
    <property type="nucleotide sequence ID" value="NZ_AP025144.1"/>
</dbReference>
<dbReference type="InterPro" id="IPR011256">
    <property type="entry name" value="Reg_factor_effector_dom_sf"/>
</dbReference>
<protein>
    <submittedName>
        <fullName evidence="5">AraC family transcriptional regulator</fullName>
    </submittedName>
</protein>
<dbReference type="PANTHER" id="PTHR47504:SF5">
    <property type="entry name" value="RIGHT ORIGIN-BINDING PROTEIN"/>
    <property type="match status" value="1"/>
</dbReference>
<sequence>MSVTDPSLNRIEKLLSYIHSNVDLPLTLEDLSKQSCWSRWQLQRVFHSKTGLNVAQYVREIKLSLAAEQILTSHDRMVDISVAFGFNSEISFSRAFKQYFGLSPRAYRQQGNRNRIKIPLVRPSASAPRFQPDTDYFQIRIEHRAASTLYGIREPIKGLFAQIPNFKQKVPQIWEELHSKCKEVRGLSPQLGVIDATHSVMGEEGLEYWSGLNAEQLSERTKAKLSSLDIPEHDYAVLPVHGPIEKLADLVEWFILFWLPDSGYQGVDGYEIEVYDHRFNATSDTSYMEYWFPVIKN</sequence>
<evidence type="ECO:0000256" key="2">
    <source>
        <dbReference type="ARBA" id="ARBA00023125"/>
    </source>
</evidence>
<keyword evidence="6" id="KW-1185">Reference proteome</keyword>
<dbReference type="PROSITE" id="PS01124">
    <property type="entry name" value="HTH_ARAC_FAMILY_2"/>
    <property type="match status" value="1"/>
</dbReference>
<dbReference type="SMART" id="SM00871">
    <property type="entry name" value="AraC_E_bind"/>
    <property type="match status" value="1"/>
</dbReference>
<dbReference type="Gene3D" id="1.10.10.60">
    <property type="entry name" value="Homeodomain-like"/>
    <property type="match status" value="2"/>
</dbReference>
<dbReference type="Proteomes" id="UP001156690">
    <property type="component" value="Unassembled WGS sequence"/>
</dbReference>
<dbReference type="EMBL" id="BSNX01000067">
    <property type="protein sequence ID" value="GLQ75318.1"/>
    <property type="molecule type" value="Genomic_DNA"/>
</dbReference>
<name>A0AAV5NY57_9VIBR</name>
<reference evidence="6" key="1">
    <citation type="journal article" date="2019" name="Int. J. Syst. Evol. Microbiol.">
        <title>The Global Catalogue of Microorganisms (GCM) 10K type strain sequencing project: providing services to taxonomists for standard genome sequencing and annotation.</title>
        <authorList>
            <consortium name="The Broad Institute Genomics Platform"/>
            <consortium name="The Broad Institute Genome Sequencing Center for Infectious Disease"/>
            <person name="Wu L."/>
            <person name="Ma J."/>
        </authorList>
    </citation>
    <scope>NUCLEOTIDE SEQUENCE [LARGE SCALE GENOMIC DNA]</scope>
    <source>
        <strain evidence="6">NBRC 15640</strain>
    </source>
</reference>
<evidence type="ECO:0000313" key="6">
    <source>
        <dbReference type="Proteomes" id="UP001156690"/>
    </source>
</evidence>
<accession>A0AAV5NY57</accession>
<dbReference type="InterPro" id="IPR029442">
    <property type="entry name" value="GyrI-like"/>
</dbReference>
<dbReference type="InterPro" id="IPR018060">
    <property type="entry name" value="HTH_AraC"/>
</dbReference>
<gene>
    <name evidence="5" type="ORF">GCM10007932_46800</name>
</gene>
<dbReference type="InterPro" id="IPR009057">
    <property type="entry name" value="Homeodomain-like_sf"/>
</dbReference>
<keyword evidence="3" id="KW-0804">Transcription</keyword>
<dbReference type="Pfam" id="PF06445">
    <property type="entry name" value="GyrI-like"/>
    <property type="match status" value="1"/>
</dbReference>
<evidence type="ECO:0000259" key="4">
    <source>
        <dbReference type="PROSITE" id="PS01124"/>
    </source>
</evidence>
<evidence type="ECO:0000256" key="3">
    <source>
        <dbReference type="ARBA" id="ARBA00023163"/>
    </source>
</evidence>
<organism evidence="5 6">
    <name type="scientific">Vibrio penaeicida</name>
    <dbReference type="NCBI Taxonomy" id="104609"/>
    <lineage>
        <taxon>Bacteria</taxon>
        <taxon>Pseudomonadati</taxon>
        <taxon>Pseudomonadota</taxon>
        <taxon>Gammaproteobacteria</taxon>
        <taxon>Vibrionales</taxon>
        <taxon>Vibrionaceae</taxon>
        <taxon>Vibrio</taxon>
    </lineage>
</organism>
<dbReference type="SMART" id="SM00342">
    <property type="entry name" value="HTH_ARAC"/>
    <property type="match status" value="1"/>
</dbReference>
<dbReference type="InterPro" id="IPR018062">
    <property type="entry name" value="HTH_AraC-typ_CS"/>
</dbReference>
<dbReference type="InterPro" id="IPR050959">
    <property type="entry name" value="MarA-like"/>
</dbReference>
<dbReference type="InterPro" id="IPR020449">
    <property type="entry name" value="Tscrpt_reg_AraC-type_HTH"/>
</dbReference>
<dbReference type="GO" id="GO:0003700">
    <property type="term" value="F:DNA-binding transcription factor activity"/>
    <property type="evidence" value="ECO:0007669"/>
    <property type="project" value="InterPro"/>
</dbReference>
<evidence type="ECO:0000313" key="5">
    <source>
        <dbReference type="EMBL" id="GLQ75318.1"/>
    </source>
</evidence>
<comment type="caution">
    <text evidence="5">The sequence shown here is derived from an EMBL/GenBank/DDBJ whole genome shotgun (WGS) entry which is preliminary data.</text>
</comment>
<keyword evidence="1" id="KW-0805">Transcription regulation</keyword>
<dbReference type="Gene3D" id="3.20.80.10">
    <property type="entry name" value="Regulatory factor, effector binding domain"/>
    <property type="match status" value="1"/>
</dbReference>
<dbReference type="PANTHER" id="PTHR47504">
    <property type="entry name" value="RIGHT ORIGIN-BINDING PROTEIN"/>
    <property type="match status" value="1"/>
</dbReference>
<feature type="domain" description="HTH araC/xylS-type" evidence="4">
    <location>
        <begin position="12"/>
        <end position="110"/>
    </location>
</feature>
<keyword evidence="2" id="KW-0238">DNA-binding</keyword>
<proteinExistence type="predicted"/>
<dbReference type="SUPFAM" id="SSF46689">
    <property type="entry name" value="Homeodomain-like"/>
    <property type="match status" value="2"/>
</dbReference>
<dbReference type="PROSITE" id="PS00041">
    <property type="entry name" value="HTH_ARAC_FAMILY_1"/>
    <property type="match status" value="1"/>
</dbReference>
<dbReference type="GO" id="GO:0043565">
    <property type="term" value="F:sequence-specific DNA binding"/>
    <property type="evidence" value="ECO:0007669"/>
    <property type="project" value="InterPro"/>
</dbReference>
<dbReference type="Pfam" id="PF12833">
    <property type="entry name" value="HTH_18"/>
    <property type="match status" value="1"/>
</dbReference>
<evidence type="ECO:0000256" key="1">
    <source>
        <dbReference type="ARBA" id="ARBA00023015"/>
    </source>
</evidence>
<dbReference type="InterPro" id="IPR010499">
    <property type="entry name" value="AraC_E-bd"/>
</dbReference>
<dbReference type="PRINTS" id="PR00032">
    <property type="entry name" value="HTHARAC"/>
</dbReference>
<dbReference type="SUPFAM" id="SSF55136">
    <property type="entry name" value="Probable bacterial effector-binding domain"/>
    <property type="match status" value="1"/>
</dbReference>